<dbReference type="Pfam" id="PF11790">
    <property type="entry name" value="Glyco_hydro_cc"/>
    <property type="match status" value="1"/>
</dbReference>
<dbReference type="GO" id="GO:0071966">
    <property type="term" value="P:fungal-type cell wall polysaccharide metabolic process"/>
    <property type="evidence" value="ECO:0007669"/>
    <property type="project" value="TreeGrafter"/>
</dbReference>
<evidence type="ECO:0000313" key="3">
    <source>
        <dbReference type="EMBL" id="OAQ60814.1"/>
    </source>
</evidence>
<sequence>MFIRTIVTLTILAGVIGRSTAVISHHHHRRCLGDFHTRLADWASSGEDVPTIADGWDSRAMEMNSRIHSASRYVVSAVPNLATSISLSENNKRDVVSISGKRGLAFNNATLANLFGASCSNCSWGYNWGSSSRGLNSRYSYVPMLWSDDASLTSQWDRDAEIAISSGASSMFSFNEPDNVGQANMLPQAAAAAHIKYLNKYGGRVKIGAPAVTNSVKPGEGIQWLEHFLNACGGQCHVDFCNVHWYAPAEDVDNLFEHLEKAHEACAGKPVWLTEFAPVSGDIQGFLRQVIPKLESMDYVEAYSYFMVALDSLMSSASTLSSFGEVYAALPA</sequence>
<dbReference type="EMBL" id="LSBH01000030">
    <property type="protein sequence ID" value="OAQ60814.1"/>
    <property type="molecule type" value="Genomic_DNA"/>
</dbReference>
<keyword evidence="1" id="KW-0732">Signal</keyword>
<evidence type="ECO:0000256" key="1">
    <source>
        <dbReference type="SAM" id="SignalP"/>
    </source>
</evidence>
<keyword evidence="3" id="KW-0378">Hydrolase</keyword>
<dbReference type="Gene3D" id="3.20.20.80">
    <property type="entry name" value="Glycosidases"/>
    <property type="match status" value="1"/>
</dbReference>
<comment type="caution">
    <text evidence="3">The sequence shown here is derived from an EMBL/GenBank/DDBJ whole genome shotgun (WGS) entry which is preliminary data.</text>
</comment>
<dbReference type="PANTHER" id="PTHR34154:SF13">
    <property type="entry name" value="ASL1-LIKE GLYCOSYL HYDROLASE CATALYTIC DOMAIN-CONTAINING PROTEIN"/>
    <property type="match status" value="1"/>
</dbReference>
<dbReference type="PANTHER" id="PTHR34154">
    <property type="entry name" value="ALKALI-SENSITIVE LINKAGE PROTEIN 1"/>
    <property type="match status" value="1"/>
</dbReference>
<evidence type="ECO:0000259" key="2">
    <source>
        <dbReference type="Pfam" id="PF11790"/>
    </source>
</evidence>
<evidence type="ECO:0000313" key="4">
    <source>
        <dbReference type="Proteomes" id="UP000078240"/>
    </source>
</evidence>
<dbReference type="AlphaFoldDB" id="A0A179F5W0"/>
<feature type="domain" description="Asl1-like glycosyl hydrolase catalytic" evidence="2">
    <location>
        <begin position="103"/>
        <end position="327"/>
    </location>
</feature>
<reference evidence="3 4" key="1">
    <citation type="submission" date="2016-01" db="EMBL/GenBank/DDBJ databases">
        <title>Biosynthesis of antibiotic leucinostatins and their inhibition on Phytophthora in bio-control Purpureocillium lilacinum.</title>
        <authorList>
            <person name="Wang G."/>
            <person name="Liu Z."/>
            <person name="Lin R."/>
            <person name="Li E."/>
            <person name="Mao Z."/>
            <person name="Ling J."/>
            <person name="Yin W."/>
            <person name="Xie B."/>
        </authorList>
    </citation>
    <scope>NUCLEOTIDE SEQUENCE [LARGE SCALE GENOMIC DNA]</scope>
    <source>
        <strain evidence="3">PLBJ-1</strain>
    </source>
</reference>
<dbReference type="InterPro" id="IPR017853">
    <property type="entry name" value="GH"/>
</dbReference>
<name>A0A179F5W0_PURLI</name>
<dbReference type="GO" id="GO:0016787">
    <property type="term" value="F:hydrolase activity"/>
    <property type="evidence" value="ECO:0007669"/>
    <property type="project" value="UniProtKB-KW"/>
</dbReference>
<feature type="chain" id="PRO_5008101346" evidence="1">
    <location>
        <begin position="22"/>
        <end position="332"/>
    </location>
</feature>
<dbReference type="InterPro" id="IPR024655">
    <property type="entry name" value="Asl1_glyco_hydro_catalytic"/>
</dbReference>
<feature type="signal peptide" evidence="1">
    <location>
        <begin position="1"/>
        <end position="21"/>
    </location>
</feature>
<accession>A0A179F5W0</accession>
<dbReference type="GO" id="GO:0009277">
    <property type="term" value="C:fungal-type cell wall"/>
    <property type="evidence" value="ECO:0007669"/>
    <property type="project" value="TreeGrafter"/>
</dbReference>
<dbReference type="InterPro" id="IPR053183">
    <property type="entry name" value="ASL1"/>
</dbReference>
<dbReference type="Proteomes" id="UP000078240">
    <property type="component" value="Unassembled WGS sequence"/>
</dbReference>
<gene>
    <name evidence="3" type="ORF">VFPBJ_11524</name>
</gene>
<organism evidence="3 4">
    <name type="scientific">Purpureocillium lilacinum</name>
    <name type="common">Paecilomyces lilacinus</name>
    <dbReference type="NCBI Taxonomy" id="33203"/>
    <lineage>
        <taxon>Eukaryota</taxon>
        <taxon>Fungi</taxon>
        <taxon>Dikarya</taxon>
        <taxon>Ascomycota</taxon>
        <taxon>Pezizomycotina</taxon>
        <taxon>Sordariomycetes</taxon>
        <taxon>Hypocreomycetidae</taxon>
        <taxon>Hypocreales</taxon>
        <taxon>Ophiocordycipitaceae</taxon>
        <taxon>Purpureocillium</taxon>
    </lineage>
</organism>
<proteinExistence type="predicted"/>
<protein>
    <submittedName>
        <fullName evidence="3">Glycoside hydrolase</fullName>
    </submittedName>
</protein>
<dbReference type="SUPFAM" id="SSF51445">
    <property type="entry name" value="(Trans)glycosidases"/>
    <property type="match status" value="1"/>
</dbReference>